<keyword evidence="1" id="KW-0808">Transferase</keyword>
<dbReference type="PaxDb" id="2903-EOD08513"/>
<proteinExistence type="predicted"/>
<dbReference type="InterPro" id="IPR027484">
    <property type="entry name" value="PInositol-4-P-5-kinase_N"/>
</dbReference>
<feature type="domain" description="PIPK" evidence="3">
    <location>
        <begin position="36"/>
        <end position="291"/>
    </location>
</feature>
<dbReference type="SMART" id="SM00330">
    <property type="entry name" value="PIPKc"/>
    <property type="match status" value="1"/>
</dbReference>
<dbReference type="PANTHER" id="PTHR23086:SF8">
    <property type="entry name" value="PHOSPHATIDYLINOSITOL 5-PHOSPHATE 4-KINASE, ISOFORM A"/>
    <property type="match status" value="1"/>
</dbReference>
<dbReference type="PANTHER" id="PTHR23086">
    <property type="entry name" value="PHOSPHATIDYLINOSITOL-4-PHOSPHATE 5-KINASE"/>
    <property type="match status" value="1"/>
</dbReference>
<dbReference type="KEGG" id="ehx:EMIHUDRAFT_249031"/>
<dbReference type="GO" id="GO:0005524">
    <property type="term" value="F:ATP binding"/>
    <property type="evidence" value="ECO:0007669"/>
    <property type="project" value="UniProtKB-UniRule"/>
</dbReference>
<evidence type="ECO:0000313" key="5">
    <source>
        <dbReference type="Proteomes" id="UP000013827"/>
    </source>
</evidence>
<sequence length="291" mass="32552">MPAPPPMDPGPSRAESSEAGLGESSKVATSKMITSDHDSFELIFMMLMGIRTAVGKFASKELPAEMGPAEFNQNWEGDFLASGTPETPAHSHSDYRFKEYSPLIFRQLRERFGISSQDYMLSLTSEYVLVEMFTNSKSGSFFFYSADYRFAAFLMSALPPYHQHLMSHRFTLLCRFFGLHRVQQRSGKVVYFVVMGNIFPIDKPVHERPSGWATAGATAKRPARTSCLFYKEQLLREQAARRPASASEEGALTVDKEAAKYGERVGAQNFSVVDPVQYSARFQNFLADGIA</sequence>
<dbReference type="GO" id="GO:0016308">
    <property type="term" value="F:1-phosphatidylinositol-4-phosphate 5-kinase activity"/>
    <property type="evidence" value="ECO:0007669"/>
    <property type="project" value="TreeGrafter"/>
</dbReference>
<dbReference type="EnsemblProtists" id="EOD08513">
    <property type="protein sequence ID" value="EOD08513"/>
    <property type="gene ID" value="EMIHUDRAFT_249031"/>
</dbReference>
<dbReference type="InterPro" id="IPR002498">
    <property type="entry name" value="PInositol-4-P-4/5-kinase_core"/>
</dbReference>
<dbReference type="STRING" id="2903.R1BFM6"/>
<evidence type="ECO:0000313" key="4">
    <source>
        <dbReference type="EnsemblProtists" id="EOD08513"/>
    </source>
</evidence>
<feature type="compositionally biased region" description="Low complexity" evidence="2">
    <location>
        <begin position="10"/>
        <end position="25"/>
    </location>
</feature>
<evidence type="ECO:0000259" key="3">
    <source>
        <dbReference type="PROSITE" id="PS51455"/>
    </source>
</evidence>
<dbReference type="Proteomes" id="UP000013827">
    <property type="component" value="Unassembled WGS sequence"/>
</dbReference>
<evidence type="ECO:0000256" key="1">
    <source>
        <dbReference type="PROSITE-ProRule" id="PRU00781"/>
    </source>
</evidence>
<evidence type="ECO:0000256" key="2">
    <source>
        <dbReference type="SAM" id="MobiDB-lite"/>
    </source>
</evidence>
<keyword evidence="1" id="KW-0547">Nucleotide-binding</keyword>
<dbReference type="SUPFAM" id="SSF56104">
    <property type="entry name" value="SAICAR synthase-like"/>
    <property type="match status" value="1"/>
</dbReference>
<dbReference type="Gene3D" id="3.30.800.10">
    <property type="entry name" value="Phosphatidylinositol Phosphate Kinase II Beta"/>
    <property type="match status" value="1"/>
</dbReference>
<dbReference type="GO" id="GO:0005886">
    <property type="term" value="C:plasma membrane"/>
    <property type="evidence" value="ECO:0007669"/>
    <property type="project" value="TreeGrafter"/>
</dbReference>
<dbReference type="PROSITE" id="PS51455">
    <property type="entry name" value="PIPK"/>
    <property type="match status" value="1"/>
</dbReference>
<dbReference type="HOGENOM" id="CLU_957900_0_0_1"/>
<protein>
    <recommendedName>
        <fullName evidence="3">PIPK domain-containing protein</fullName>
    </recommendedName>
</protein>
<dbReference type="RefSeq" id="XP_005760942.1">
    <property type="nucleotide sequence ID" value="XM_005760885.1"/>
</dbReference>
<dbReference type="AlphaFoldDB" id="A0A0D3IB78"/>
<organism evidence="4 5">
    <name type="scientific">Emiliania huxleyi (strain CCMP1516)</name>
    <dbReference type="NCBI Taxonomy" id="280463"/>
    <lineage>
        <taxon>Eukaryota</taxon>
        <taxon>Haptista</taxon>
        <taxon>Haptophyta</taxon>
        <taxon>Prymnesiophyceae</taxon>
        <taxon>Isochrysidales</taxon>
        <taxon>Noelaerhabdaceae</taxon>
        <taxon>Emiliania</taxon>
    </lineage>
</organism>
<feature type="region of interest" description="Disordered" evidence="2">
    <location>
        <begin position="1"/>
        <end position="30"/>
    </location>
</feature>
<dbReference type="InterPro" id="IPR023610">
    <property type="entry name" value="PInositol-4/5-P-5/4-kinase"/>
</dbReference>
<accession>A0A0D3IB78</accession>
<name>A0A0D3IB78_EMIH1</name>
<reference evidence="4" key="2">
    <citation type="submission" date="2024-10" db="UniProtKB">
        <authorList>
            <consortium name="EnsemblProtists"/>
        </authorList>
    </citation>
    <scope>IDENTIFICATION</scope>
</reference>
<reference evidence="5" key="1">
    <citation type="journal article" date="2013" name="Nature">
        <title>Pan genome of the phytoplankton Emiliania underpins its global distribution.</title>
        <authorList>
            <person name="Read B.A."/>
            <person name="Kegel J."/>
            <person name="Klute M.J."/>
            <person name="Kuo A."/>
            <person name="Lefebvre S.C."/>
            <person name="Maumus F."/>
            <person name="Mayer C."/>
            <person name="Miller J."/>
            <person name="Monier A."/>
            <person name="Salamov A."/>
            <person name="Young J."/>
            <person name="Aguilar M."/>
            <person name="Claverie J.M."/>
            <person name="Frickenhaus S."/>
            <person name="Gonzalez K."/>
            <person name="Herman E.K."/>
            <person name="Lin Y.C."/>
            <person name="Napier J."/>
            <person name="Ogata H."/>
            <person name="Sarno A.F."/>
            <person name="Shmutz J."/>
            <person name="Schroeder D."/>
            <person name="de Vargas C."/>
            <person name="Verret F."/>
            <person name="von Dassow P."/>
            <person name="Valentin K."/>
            <person name="Van de Peer Y."/>
            <person name="Wheeler G."/>
            <person name="Dacks J.B."/>
            <person name="Delwiche C.F."/>
            <person name="Dyhrman S.T."/>
            <person name="Glockner G."/>
            <person name="John U."/>
            <person name="Richards T."/>
            <person name="Worden A.Z."/>
            <person name="Zhang X."/>
            <person name="Grigoriev I.V."/>
            <person name="Allen A.E."/>
            <person name="Bidle K."/>
            <person name="Borodovsky M."/>
            <person name="Bowler C."/>
            <person name="Brownlee C."/>
            <person name="Cock J.M."/>
            <person name="Elias M."/>
            <person name="Gladyshev V.N."/>
            <person name="Groth M."/>
            <person name="Guda C."/>
            <person name="Hadaegh A."/>
            <person name="Iglesias-Rodriguez M.D."/>
            <person name="Jenkins J."/>
            <person name="Jones B.M."/>
            <person name="Lawson T."/>
            <person name="Leese F."/>
            <person name="Lindquist E."/>
            <person name="Lobanov A."/>
            <person name="Lomsadze A."/>
            <person name="Malik S.B."/>
            <person name="Marsh M.E."/>
            <person name="Mackinder L."/>
            <person name="Mock T."/>
            <person name="Mueller-Roeber B."/>
            <person name="Pagarete A."/>
            <person name="Parker M."/>
            <person name="Probert I."/>
            <person name="Quesneville H."/>
            <person name="Raines C."/>
            <person name="Rensing S.A."/>
            <person name="Riano-Pachon D.M."/>
            <person name="Richier S."/>
            <person name="Rokitta S."/>
            <person name="Shiraiwa Y."/>
            <person name="Soanes D.M."/>
            <person name="van der Giezen M."/>
            <person name="Wahlund T.M."/>
            <person name="Williams B."/>
            <person name="Wilson W."/>
            <person name="Wolfe G."/>
            <person name="Wurch L.L."/>
        </authorList>
    </citation>
    <scope>NUCLEOTIDE SEQUENCE</scope>
</reference>
<dbReference type="Pfam" id="PF01504">
    <property type="entry name" value="PIP5K"/>
    <property type="match status" value="1"/>
</dbReference>
<dbReference type="eggNOG" id="KOG0229">
    <property type="taxonomic scope" value="Eukaryota"/>
</dbReference>
<keyword evidence="1" id="KW-0418">Kinase</keyword>
<keyword evidence="1" id="KW-0067">ATP-binding</keyword>
<dbReference type="GO" id="GO:0046854">
    <property type="term" value="P:phosphatidylinositol phosphate biosynthetic process"/>
    <property type="evidence" value="ECO:0007669"/>
    <property type="project" value="TreeGrafter"/>
</dbReference>
<keyword evidence="5" id="KW-1185">Reference proteome</keyword>
<dbReference type="GeneID" id="17254663"/>